<proteinExistence type="predicted"/>
<dbReference type="Proteomes" id="UP000663720">
    <property type="component" value="Chromosome"/>
</dbReference>
<name>A0A975GKN3_9BACT</name>
<keyword evidence="2" id="KW-1185">Reference proteome</keyword>
<dbReference type="KEGG" id="dli:dnl_63950"/>
<accession>A0A975GKN3</accession>
<evidence type="ECO:0000313" key="1">
    <source>
        <dbReference type="EMBL" id="QTA83968.1"/>
    </source>
</evidence>
<gene>
    <name evidence="1" type="ORF">dnl_63950</name>
</gene>
<organism evidence="1 2">
    <name type="scientific">Desulfonema limicola</name>
    <dbReference type="NCBI Taxonomy" id="45656"/>
    <lineage>
        <taxon>Bacteria</taxon>
        <taxon>Pseudomonadati</taxon>
        <taxon>Thermodesulfobacteriota</taxon>
        <taxon>Desulfobacteria</taxon>
        <taxon>Desulfobacterales</taxon>
        <taxon>Desulfococcaceae</taxon>
        <taxon>Desulfonema</taxon>
    </lineage>
</organism>
<dbReference type="AlphaFoldDB" id="A0A975GKN3"/>
<dbReference type="Gene3D" id="3.40.50.2300">
    <property type="match status" value="1"/>
</dbReference>
<reference evidence="1" key="1">
    <citation type="journal article" date="2021" name="Microb. Physiol.">
        <title>Proteogenomic Insights into the Physiology of Marine, Sulfate-Reducing, Filamentous Desulfonema limicola and Desulfonema magnum.</title>
        <authorList>
            <person name="Schnaars V."/>
            <person name="Wohlbrand L."/>
            <person name="Scheve S."/>
            <person name="Hinrichs C."/>
            <person name="Reinhardt R."/>
            <person name="Rabus R."/>
        </authorList>
    </citation>
    <scope>NUCLEOTIDE SEQUENCE</scope>
    <source>
        <strain evidence="1">5ac10</strain>
    </source>
</reference>
<evidence type="ECO:0000313" key="2">
    <source>
        <dbReference type="Proteomes" id="UP000663720"/>
    </source>
</evidence>
<protein>
    <submittedName>
        <fullName evidence="1">Uncharacterized protein</fullName>
    </submittedName>
</protein>
<sequence length="61" mass="6704">MAEKLYNIKDFKQIKAPVGVGHAYDLTHLLARAINRAGSTDRAKSGLLLKTLVPTMVLLQI</sequence>
<dbReference type="EMBL" id="CP061799">
    <property type="protein sequence ID" value="QTA83968.1"/>
    <property type="molecule type" value="Genomic_DNA"/>
</dbReference>